<accession>A0ABS9V0I7</accession>
<evidence type="ECO:0000313" key="3">
    <source>
        <dbReference type="Proteomes" id="UP001165489"/>
    </source>
</evidence>
<dbReference type="Proteomes" id="UP001165489">
    <property type="component" value="Unassembled WGS sequence"/>
</dbReference>
<dbReference type="Gene3D" id="1.10.260.40">
    <property type="entry name" value="lambda repressor-like DNA-binding domains"/>
    <property type="match status" value="1"/>
</dbReference>
<dbReference type="RefSeq" id="WP_241348301.1">
    <property type="nucleotide sequence ID" value="NZ_JAKZGP010000026.1"/>
</dbReference>
<protein>
    <submittedName>
        <fullName evidence="2">Helix-turn-helix domain-containing protein</fullName>
    </submittedName>
</protein>
<sequence length="148" mass="17113">METSRKLEFILNKSLLSMNKIHQGRNFKRFRELLGIKQEALAFELGEEWSQKKVSLLEQKEIISTEDLMRLSEIFQIPLMAFLHMVNGDLFDLIISNLQSSSLSNNSDNNELTKLKPEQPDFYINFLEEAKLILAHLESTIKKAAQEG</sequence>
<dbReference type="PROSITE" id="PS50943">
    <property type="entry name" value="HTH_CROC1"/>
    <property type="match status" value="1"/>
</dbReference>
<proteinExistence type="predicted"/>
<organism evidence="2 3">
    <name type="scientific">Belliella filtrata</name>
    <dbReference type="NCBI Taxonomy" id="2923435"/>
    <lineage>
        <taxon>Bacteria</taxon>
        <taxon>Pseudomonadati</taxon>
        <taxon>Bacteroidota</taxon>
        <taxon>Cytophagia</taxon>
        <taxon>Cytophagales</taxon>
        <taxon>Cyclobacteriaceae</taxon>
        <taxon>Belliella</taxon>
    </lineage>
</organism>
<dbReference type="EMBL" id="JAKZGP010000026">
    <property type="protein sequence ID" value="MCH7409931.1"/>
    <property type="molecule type" value="Genomic_DNA"/>
</dbReference>
<dbReference type="InterPro" id="IPR001387">
    <property type="entry name" value="Cro/C1-type_HTH"/>
</dbReference>
<dbReference type="SUPFAM" id="SSF47413">
    <property type="entry name" value="lambda repressor-like DNA-binding domains"/>
    <property type="match status" value="1"/>
</dbReference>
<name>A0ABS9V0I7_9BACT</name>
<dbReference type="Pfam" id="PF01381">
    <property type="entry name" value="HTH_3"/>
    <property type="match status" value="1"/>
</dbReference>
<reference evidence="2" key="1">
    <citation type="submission" date="2022-03" db="EMBL/GenBank/DDBJ databases">
        <title>De novo assembled genomes of Belliella spp. (Cyclobacteriaceae) strains.</title>
        <authorList>
            <person name="Szabo A."/>
            <person name="Korponai K."/>
            <person name="Felfoldi T."/>
        </authorList>
    </citation>
    <scope>NUCLEOTIDE SEQUENCE</scope>
    <source>
        <strain evidence="2">DSM 111904</strain>
    </source>
</reference>
<dbReference type="CDD" id="cd00093">
    <property type="entry name" value="HTH_XRE"/>
    <property type="match status" value="1"/>
</dbReference>
<evidence type="ECO:0000313" key="2">
    <source>
        <dbReference type="EMBL" id="MCH7409931.1"/>
    </source>
</evidence>
<comment type="caution">
    <text evidence="2">The sequence shown here is derived from an EMBL/GenBank/DDBJ whole genome shotgun (WGS) entry which is preliminary data.</text>
</comment>
<keyword evidence="3" id="KW-1185">Reference proteome</keyword>
<dbReference type="InterPro" id="IPR010982">
    <property type="entry name" value="Lambda_DNA-bd_dom_sf"/>
</dbReference>
<evidence type="ECO:0000259" key="1">
    <source>
        <dbReference type="PROSITE" id="PS50943"/>
    </source>
</evidence>
<gene>
    <name evidence="2" type="ORF">MM239_11045</name>
</gene>
<feature type="domain" description="HTH cro/C1-type" evidence="1">
    <location>
        <begin position="27"/>
        <end position="83"/>
    </location>
</feature>